<evidence type="ECO:0000256" key="6">
    <source>
        <dbReference type="ARBA" id="ARBA00023224"/>
    </source>
</evidence>
<dbReference type="GO" id="GO:0007165">
    <property type="term" value="P:signal transduction"/>
    <property type="evidence" value="ECO:0007669"/>
    <property type="project" value="UniProtKB-KW"/>
</dbReference>
<evidence type="ECO:0000313" key="10">
    <source>
        <dbReference type="Proteomes" id="UP000594892"/>
    </source>
</evidence>
<evidence type="ECO:0000259" key="8">
    <source>
        <dbReference type="Pfam" id="PF02203"/>
    </source>
</evidence>
<dbReference type="GO" id="GO:0006935">
    <property type="term" value="P:chemotaxis"/>
    <property type="evidence" value="ECO:0007669"/>
    <property type="project" value="InterPro"/>
</dbReference>
<accession>A0AAP9XWQ3</accession>
<reference evidence="9 10" key="1">
    <citation type="submission" date="2020-12" db="EMBL/GenBank/DDBJ databases">
        <title>FDA dAtabase for Regulatory Grade micrObial Sequences (FDA-ARGOS): Supporting development and validation of Infectious Disease Dx tests.</title>
        <authorList>
            <person name="Minogue T."/>
            <person name="Wolcott M."/>
            <person name="Wasieloski L."/>
            <person name="Aguilar W."/>
            <person name="Moore D."/>
            <person name="Jaissle J."/>
            <person name="Tallon L."/>
            <person name="Sadzewicz L."/>
            <person name="Zhao X."/>
            <person name="Boylan J."/>
            <person name="Ott S."/>
            <person name="Bowen H."/>
            <person name="Vavikolanu K."/>
            <person name="Mehta A."/>
            <person name="Aluvathingal J."/>
            <person name="Nadendla S."/>
            <person name="Yan Y."/>
            <person name="Sichtig H."/>
        </authorList>
    </citation>
    <scope>NUCLEOTIDE SEQUENCE [LARGE SCALE GENOMIC DNA]</scope>
    <source>
        <strain evidence="9 10">FDAARGOS_949</strain>
    </source>
</reference>
<feature type="domain" description="Chemotaxis methyl-accepting receptor Tar-related ligand-binding" evidence="8">
    <location>
        <begin position="7"/>
        <end position="153"/>
    </location>
</feature>
<dbReference type="EMBL" id="CP065600">
    <property type="protein sequence ID" value="QPQ90141.1"/>
    <property type="molecule type" value="Genomic_DNA"/>
</dbReference>
<evidence type="ECO:0000256" key="5">
    <source>
        <dbReference type="ARBA" id="ARBA00023136"/>
    </source>
</evidence>
<dbReference type="Proteomes" id="UP000594892">
    <property type="component" value="Chromosome 1"/>
</dbReference>
<feature type="transmembrane region" description="Helical" evidence="7">
    <location>
        <begin position="12"/>
        <end position="35"/>
    </location>
</feature>
<organism evidence="9 10">
    <name type="scientific">Burkholderia glumae</name>
    <name type="common">Pseudomonas glumae</name>
    <dbReference type="NCBI Taxonomy" id="337"/>
    <lineage>
        <taxon>Bacteria</taxon>
        <taxon>Pseudomonadati</taxon>
        <taxon>Pseudomonadota</taxon>
        <taxon>Betaproteobacteria</taxon>
        <taxon>Burkholderiales</taxon>
        <taxon>Burkholderiaceae</taxon>
        <taxon>Burkholderia</taxon>
    </lineage>
</organism>
<keyword evidence="2" id="KW-1003">Cell membrane</keyword>
<keyword evidence="5 7" id="KW-0472">Membrane</keyword>
<evidence type="ECO:0000313" key="9">
    <source>
        <dbReference type="EMBL" id="QPQ90141.1"/>
    </source>
</evidence>
<dbReference type="RefSeq" id="WP_012733813.1">
    <property type="nucleotide sequence ID" value="NZ_CP033642.1"/>
</dbReference>
<protein>
    <submittedName>
        <fullName evidence="9">MCP four helix bundle domain-containing protein</fullName>
    </submittedName>
</protein>
<dbReference type="Pfam" id="PF02203">
    <property type="entry name" value="TarH"/>
    <property type="match status" value="1"/>
</dbReference>
<keyword evidence="4 7" id="KW-1133">Transmembrane helix</keyword>
<keyword evidence="3 7" id="KW-0812">Transmembrane</keyword>
<proteinExistence type="predicted"/>
<sequence length="163" mass="18470">MNNFMQSIKFKILASMVFCFFLMLVISIFGISAIFEMRKNVRESYTEVTVPIQDLAEIRATQLDIRLQFRRIQAFREPQKTQTAVDAVKLDLATMKKAWADYYPLHVSSPQEKSVADAIDAGLPDFQKLTEHITDLFASGNYDGAAEMVDQHANASTELEPLT</sequence>
<keyword evidence="6" id="KW-0807">Transducer</keyword>
<dbReference type="GeneID" id="45694883"/>
<evidence type="ECO:0000256" key="7">
    <source>
        <dbReference type="SAM" id="Phobius"/>
    </source>
</evidence>
<evidence type="ECO:0000256" key="4">
    <source>
        <dbReference type="ARBA" id="ARBA00022989"/>
    </source>
</evidence>
<name>A0AAP9XWQ3_BURGL</name>
<dbReference type="GO" id="GO:0005886">
    <property type="term" value="C:plasma membrane"/>
    <property type="evidence" value="ECO:0007669"/>
    <property type="project" value="UniProtKB-SubCell"/>
</dbReference>
<evidence type="ECO:0000256" key="1">
    <source>
        <dbReference type="ARBA" id="ARBA00004236"/>
    </source>
</evidence>
<dbReference type="AlphaFoldDB" id="A0AAP9XWQ3"/>
<dbReference type="InterPro" id="IPR003122">
    <property type="entry name" value="Tar_rcpt_lig-bd"/>
</dbReference>
<evidence type="ECO:0000256" key="3">
    <source>
        <dbReference type="ARBA" id="ARBA00022692"/>
    </source>
</evidence>
<comment type="subcellular location">
    <subcellularLocation>
        <location evidence="1">Cell membrane</location>
    </subcellularLocation>
</comment>
<evidence type="ECO:0000256" key="2">
    <source>
        <dbReference type="ARBA" id="ARBA00022475"/>
    </source>
</evidence>
<gene>
    <name evidence="9" type="ORF">I6H06_11230</name>
</gene>